<dbReference type="SUPFAM" id="SSF56300">
    <property type="entry name" value="Metallo-dependent phosphatases"/>
    <property type="match status" value="1"/>
</dbReference>
<feature type="domain" description="Calcineurin-like phosphoesterase" evidence="5">
    <location>
        <begin position="194"/>
        <end position="410"/>
    </location>
</feature>
<dbReference type="EMBL" id="JQBL01000005">
    <property type="protein sequence ID" value="KRN50823.1"/>
    <property type="molecule type" value="Genomic_DNA"/>
</dbReference>
<dbReference type="RefSeq" id="WP_031588531.1">
    <property type="nucleotide sequence ID" value="NZ_JNKN01000001.1"/>
</dbReference>
<gene>
    <name evidence="6" type="ORF">IV49_GL001639</name>
</gene>
<dbReference type="Proteomes" id="UP000051841">
    <property type="component" value="Unassembled WGS sequence"/>
</dbReference>
<accession>A0A0R2HLW9</accession>
<dbReference type="InterPro" id="IPR004843">
    <property type="entry name" value="Calcineurin-like_PHP"/>
</dbReference>
<evidence type="ECO:0000256" key="4">
    <source>
        <dbReference type="ARBA" id="ARBA00025742"/>
    </source>
</evidence>
<keyword evidence="3" id="KW-0408">Iron</keyword>
<keyword evidence="7" id="KW-1185">Reference proteome</keyword>
<dbReference type="GO" id="GO:0046872">
    <property type="term" value="F:metal ion binding"/>
    <property type="evidence" value="ECO:0007669"/>
    <property type="project" value="UniProtKB-KW"/>
</dbReference>
<dbReference type="InterPro" id="IPR029052">
    <property type="entry name" value="Metallo-depent_PP-like"/>
</dbReference>
<protein>
    <recommendedName>
        <fullName evidence="5">Calcineurin-like phosphoesterase domain-containing protein</fullName>
    </recommendedName>
</protein>
<organism evidence="6 7">
    <name type="scientific">Kandleria vitulina DSM 20405</name>
    <dbReference type="NCBI Taxonomy" id="1410657"/>
    <lineage>
        <taxon>Bacteria</taxon>
        <taxon>Bacillati</taxon>
        <taxon>Bacillota</taxon>
        <taxon>Erysipelotrichia</taxon>
        <taxon>Erysipelotrichales</taxon>
        <taxon>Coprobacillaceae</taxon>
        <taxon>Kandleria</taxon>
    </lineage>
</organism>
<dbReference type="InterPro" id="IPR050884">
    <property type="entry name" value="CNP_phosphodiesterase-III"/>
</dbReference>
<evidence type="ECO:0000256" key="1">
    <source>
        <dbReference type="ARBA" id="ARBA00022723"/>
    </source>
</evidence>
<evidence type="ECO:0000256" key="2">
    <source>
        <dbReference type="ARBA" id="ARBA00022801"/>
    </source>
</evidence>
<dbReference type="PATRIC" id="fig|1410657.5.peg.1691"/>
<comment type="caution">
    <text evidence="6">The sequence shown here is derived from an EMBL/GenBank/DDBJ whole genome shotgun (WGS) entry which is preliminary data.</text>
</comment>
<dbReference type="AlphaFoldDB" id="A0A0R2HLW9"/>
<dbReference type="GO" id="GO:0016787">
    <property type="term" value="F:hydrolase activity"/>
    <property type="evidence" value="ECO:0007669"/>
    <property type="project" value="UniProtKB-KW"/>
</dbReference>
<dbReference type="PANTHER" id="PTHR42988:SF2">
    <property type="entry name" value="CYCLIC NUCLEOTIDE PHOSPHODIESTERASE CBUA0032-RELATED"/>
    <property type="match status" value="1"/>
</dbReference>
<evidence type="ECO:0000313" key="6">
    <source>
        <dbReference type="EMBL" id="KRN50823.1"/>
    </source>
</evidence>
<evidence type="ECO:0000259" key="5">
    <source>
        <dbReference type="Pfam" id="PF00149"/>
    </source>
</evidence>
<comment type="similarity">
    <text evidence="4">Belongs to the cyclic nucleotide phosphodiesterase class-III family.</text>
</comment>
<evidence type="ECO:0000313" key="7">
    <source>
        <dbReference type="Proteomes" id="UP000051841"/>
    </source>
</evidence>
<dbReference type="PANTHER" id="PTHR42988">
    <property type="entry name" value="PHOSPHOHYDROLASE"/>
    <property type="match status" value="1"/>
</dbReference>
<proteinExistence type="inferred from homology"/>
<keyword evidence="2" id="KW-0378">Hydrolase</keyword>
<reference evidence="6 7" key="1">
    <citation type="journal article" date="2015" name="Genome Announc.">
        <title>Expanding the biotechnology potential of lactobacilli through comparative genomics of 213 strains and associated genera.</title>
        <authorList>
            <person name="Sun Z."/>
            <person name="Harris H.M."/>
            <person name="McCann A."/>
            <person name="Guo C."/>
            <person name="Argimon S."/>
            <person name="Zhang W."/>
            <person name="Yang X."/>
            <person name="Jeffery I.B."/>
            <person name="Cooney J.C."/>
            <person name="Kagawa T.F."/>
            <person name="Liu W."/>
            <person name="Song Y."/>
            <person name="Salvetti E."/>
            <person name="Wrobel A."/>
            <person name="Rasinkangas P."/>
            <person name="Parkhill J."/>
            <person name="Rea M.C."/>
            <person name="O'Sullivan O."/>
            <person name="Ritari J."/>
            <person name="Douillard F.P."/>
            <person name="Paul Ross R."/>
            <person name="Yang R."/>
            <person name="Briner A.E."/>
            <person name="Felis G.E."/>
            <person name="de Vos W.M."/>
            <person name="Barrangou R."/>
            <person name="Klaenhammer T.R."/>
            <person name="Caufield P.W."/>
            <person name="Cui Y."/>
            <person name="Zhang H."/>
            <person name="O'Toole P.W."/>
        </authorList>
    </citation>
    <scope>NUCLEOTIDE SEQUENCE [LARGE SCALE GENOMIC DNA]</scope>
    <source>
        <strain evidence="6 7">DSM 20405</strain>
    </source>
</reference>
<dbReference type="Pfam" id="PF00149">
    <property type="entry name" value="Metallophos"/>
    <property type="match status" value="1"/>
</dbReference>
<name>A0A0R2HLW9_9FIRM</name>
<keyword evidence="1" id="KW-0479">Metal-binding</keyword>
<dbReference type="Gene3D" id="3.60.21.10">
    <property type="match status" value="1"/>
</dbReference>
<evidence type="ECO:0000256" key="3">
    <source>
        <dbReference type="ARBA" id="ARBA00023004"/>
    </source>
</evidence>
<sequence>MNEFDCINIFYNMIYGQDTAFMRDVFETYEHFCYFREWLFHHDIYMPSFNIIDQTIFSVAKSFNSVNEVRHVLHGDLREEINEIRSKYAPMTHIIFFPGVNEEPWPTFSWDDPHVMIHNINYKIDETHLVMDDPFPGCLDAILNIDKWPGALIFTEGQSTFFPMRSQDDIEKLKAFINSDQLYKNKRTHNSYYLHLSDLHLGPAKKSRQLDALYDSLNALMPYLHSDHKLKTIITGDLMNSPSKKNMYKANDFMTSLKKRYHTDVTFVLGNHDMIVHGVNIGGGQKSKVIAYLLGDKIKILEDDKIILIKIDSNSQGSLARGAVGSRQLYEIEEELSTVDHLEDYTPVVLLHHHVYKVGKADFLKVAFKEKAILGKLLDSSKALIDAPIFISWLKRQRIRYVLHGHKHIPFFMKKDHAYIISAGSATGGGLKEEKSKYLSYNLLKYDYINNKMSVCFIFYIDRLKTNRSRIEIYIMEDEKHV</sequence>